<evidence type="ECO:0000256" key="4">
    <source>
        <dbReference type="ARBA" id="ARBA00022723"/>
    </source>
</evidence>
<reference evidence="10 11" key="1">
    <citation type="journal article" date="2023" name="G3 (Bethesda)">
        <title>A haplotype-resolved chromosome-scale genome for Quercus rubra L. provides insights into the genetics of adaptive traits for red oak species.</title>
        <authorList>
            <person name="Kapoor B."/>
            <person name="Jenkins J."/>
            <person name="Schmutz J."/>
            <person name="Zhebentyayeva T."/>
            <person name="Kuelheim C."/>
            <person name="Coggeshall M."/>
            <person name="Heim C."/>
            <person name="Lasky J.R."/>
            <person name="Leites L."/>
            <person name="Islam-Faridi N."/>
            <person name="Romero-Severson J."/>
            <person name="DeLeo V.L."/>
            <person name="Lucas S.M."/>
            <person name="Lazic D."/>
            <person name="Gailing O."/>
            <person name="Carlson J."/>
            <person name="Staton M."/>
        </authorList>
    </citation>
    <scope>NUCLEOTIDE SEQUENCE [LARGE SCALE GENOMIC DNA]</scope>
    <source>
        <strain evidence="10">Pseudo-F2</strain>
    </source>
</reference>
<evidence type="ECO:0000256" key="7">
    <source>
        <dbReference type="ARBA" id="ARBA00023033"/>
    </source>
</evidence>
<dbReference type="SUPFAM" id="SSF48264">
    <property type="entry name" value="Cytochrome P450"/>
    <property type="match status" value="1"/>
</dbReference>
<dbReference type="Pfam" id="PF00067">
    <property type="entry name" value="p450"/>
    <property type="match status" value="1"/>
</dbReference>
<organism evidence="10 11">
    <name type="scientific">Quercus rubra</name>
    <name type="common">Northern red oak</name>
    <name type="synonym">Quercus borealis</name>
    <dbReference type="NCBI Taxonomy" id="3512"/>
    <lineage>
        <taxon>Eukaryota</taxon>
        <taxon>Viridiplantae</taxon>
        <taxon>Streptophyta</taxon>
        <taxon>Embryophyta</taxon>
        <taxon>Tracheophyta</taxon>
        <taxon>Spermatophyta</taxon>
        <taxon>Magnoliopsida</taxon>
        <taxon>eudicotyledons</taxon>
        <taxon>Gunneridae</taxon>
        <taxon>Pentapetalae</taxon>
        <taxon>rosids</taxon>
        <taxon>fabids</taxon>
        <taxon>Fagales</taxon>
        <taxon>Fagaceae</taxon>
        <taxon>Quercus</taxon>
    </lineage>
</organism>
<proteinExistence type="inferred from homology"/>
<dbReference type="PANTHER" id="PTHR47944:SF5">
    <property type="entry name" value="CYTOCHROME P450 71A1-LIKE"/>
    <property type="match status" value="1"/>
</dbReference>
<evidence type="ECO:0000313" key="10">
    <source>
        <dbReference type="EMBL" id="KAK4565133.1"/>
    </source>
</evidence>
<dbReference type="Proteomes" id="UP001324115">
    <property type="component" value="Unassembled WGS sequence"/>
</dbReference>
<dbReference type="GO" id="GO:0004497">
    <property type="term" value="F:monooxygenase activity"/>
    <property type="evidence" value="ECO:0007669"/>
    <property type="project" value="UniProtKB-KW"/>
</dbReference>
<evidence type="ECO:0000256" key="3">
    <source>
        <dbReference type="ARBA" id="ARBA00022617"/>
    </source>
</evidence>
<comment type="cofactor">
    <cofactor evidence="1 8">
        <name>heme</name>
        <dbReference type="ChEBI" id="CHEBI:30413"/>
    </cofactor>
</comment>
<evidence type="ECO:0000256" key="1">
    <source>
        <dbReference type="ARBA" id="ARBA00001971"/>
    </source>
</evidence>
<dbReference type="AlphaFoldDB" id="A0AAN7E974"/>
<dbReference type="FunFam" id="1.10.630.10:FF:000038">
    <property type="entry name" value="Cytochrome P450 84A1"/>
    <property type="match status" value="1"/>
</dbReference>
<feature type="binding site" description="axial binding residue" evidence="8">
    <location>
        <position position="448"/>
    </location>
    <ligand>
        <name>heme</name>
        <dbReference type="ChEBI" id="CHEBI:30413"/>
    </ligand>
    <ligandPart>
        <name>Fe</name>
        <dbReference type="ChEBI" id="CHEBI:18248"/>
    </ligandPart>
</feature>
<keyword evidence="5 9" id="KW-0560">Oxidoreductase</keyword>
<dbReference type="InterPro" id="IPR036396">
    <property type="entry name" value="Cyt_P450_sf"/>
</dbReference>
<dbReference type="CDD" id="cd20618">
    <property type="entry name" value="CYP71_clan"/>
    <property type="match status" value="1"/>
</dbReference>
<dbReference type="GO" id="GO:0020037">
    <property type="term" value="F:heme binding"/>
    <property type="evidence" value="ECO:0007669"/>
    <property type="project" value="InterPro"/>
</dbReference>
<dbReference type="PRINTS" id="PR00463">
    <property type="entry name" value="EP450I"/>
</dbReference>
<evidence type="ECO:0000256" key="5">
    <source>
        <dbReference type="ARBA" id="ARBA00023002"/>
    </source>
</evidence>
<evidence type="ECO:0008006" key="12">
    <source>
        <dbReference type="Google" id="ProtNLM"/>
    </source>
</evidence>
<evidence type="ECO:0000256" key="8">
    <source>
        <dbReference type="PIRSR" id="PIRSR602401-1"/>
    </source>
</evidence>
<keyword evidence="4 8" id="KW-0479">Metal-binding</keyword>
<evidence type="ECO:0000313" key="11">
    <source>
        <dbReference type="Proteomes" id="UP001324115"/>
    </source>
</evidence>
<comment type="similarity">
    <text evidence="2 9">Belongs to the cytochrome P450 family.</text>
</comment>
<accession>A0AAN7E974</accession>
<name>A0AAN7E974_QUERU</name>
<keyword evidence="7 9" id="KW-0503">Monooxygenase</keyword>
<gene>
    <name evidence="10" type="ORF">RGQ29_006980</name>
</gene>
<dbReference type="PROSITE" id="PS00086">
    <property type="entry name" value="CYTOCHROME_P450"/>
    <property type="match status" value="1"/>
</dbReference>
<dbReference type="InterPro" id="IPR001128">
    <property type="entry name" value="Cyt_P450"/>
</dbReference>
<dbReference type="InterPro" id="IPR017972">
    <property type="entry name" value="Cyt_P450_CS"/>
</dbReference>
<evidence type="ECO:0000256" key="9">
    <source>
        <dbReference type="RuleBase" id="RU000461"/>
    </source>
</evidence>
<keyword evidence="11" id="KW-1185">Reference proteome</keyword>
<dbReference type="GO" id="GO:0005506">
    <property type="term" value="F:iron ion binding"/>
    <property type="evidence" value="ECO:0007669"/>
    <property type="project" value="InterPro"/>
</dbReference>
<dbReference type="GO" id="GO:0016705">
    <property type="term" value="F:oxidoreductase activity, acting on paired donors, with incorporation or reduction of molecular oxygen"/>
    <property type="evidence" value="ECO:0007669"/>
    <property type="project" value="InterPro"/>
</dbReference>
<keyword evidence="6 8" id="KW-0408">Iron</keyword>
<protein>
    <recommendedName>
        <fullName evidence="12">Flavonoid 3'-monooxygenase-like</fullName>
    </recommendedName>
</protein>
<keyword evidence="3 8" id="KW-0349">Heme</keyword>
<dbReference type="PRINTS" id="PR00385">
    <property type="entry name" value="P450"/>
</dbReference>
<comment type="caution">
    <text evidence="10">The sequence shown here is derived from an EMBL/GenBank/DDBJ whole genome shotgun (WGS) entry which is preliminary data.</text>
</comment>
<dbReference type="EMBL" id="JAXUIC010000011">
    <property type="protein sequence ID" value="KAK4565133.1"/>
    <property type="molecule type" value="Genomic_DNA"/>
</dbReference>
<evidence type="ECO:0000256" key="6">
    <source>
        <dbReference type="ARBA" id="ARBA00023004"/>
    </source>
</evidence>
<dbReference type="PANTHER" id="PTHR47944">
    <property type="entry name" value="CYTOCHROME P450 98A9"/>
    <property type="match status" value="1"/>
</dbReference>
<evidence type="ECO:0000256" key="2">
    <source>
        <dbReference type="ARBA" id="ARBA00010617"/>
    </source>
</evidence>
<sequence>MESFSSWALIVMASLAALAFLSKLLPFKSHQLKFPPGPKPWPIIGNLNLIGSHPPQSLHKLAQKYGPIMQLKFGSFPVVVASSAEMAKEFLKTHDHVFASRPKTAAGKYTAYNYHNITWSPYGSYWRQGRKIFLSELFSSKQLESYRYIRVEEMRAFLSRLCILSGKPVMLKDHLFRLTLSIISRIALGKKYVSDESNYKTLIVRPEEFQEMLDELFLLNAVFNIGDWIPWLDFLDLQGYVKRMKGLSKKFDQFLDHVLDEHKAKKEGGNDFTPRDTVDLLLQLADDPNIDVKLTYDCIKALTQDLIAGGTDTSTTVMEWAMSELVKQPHLIKKATKELDRVIGRERWVEEKDIPQLPYIDAIMKETMRKHPVAGLLAPHLAIQDCDVTGYKIRKGTRVFINTWSIGRDPSIWDAPEEFRPERFLGKDIDVKGQNFELLPFGSGRRMCPGYSLGLKVISSTLANMLHGFKWKLSDNMKCEELSMDEVYGLTTCRKFPLVAVMEPRLSLHLY</sequence>
<dbReference type="Gene3D" id="1.10.630.10">
    <property type="entry name" value="Cytochrome P450"/>
    <property type="match status" value="1"/>
</dbReference>
<dbReference type="InterPro" id="IPR002401">
    <property type="entry name" value="Cyt_P450_E_grp-I"/>
</dbReference>